<proteinExistence type="predicted"/>
<protein>
    <submittedName>
        <fullName evidence="2">Enzyme related to lactoylglutathione lyase</fullName>
    </submittedName>
</protein>
<sequence>MTTRLDSLVINANRPRELAGFWAELLGWTITREVHDEVHVDAPGVDGLLLVFGTVPEVKEPGVKNRVHLDLASASADDQAATVERALALGARERDIGQGAVPWVVLADPEGNEFCVLEPRAAYTTTGAVAAVVLDARDPLALATFWAEATGWRIGSRHPEIVGLRAPTGRGPWLEFLRSAEPKDRKNRLHLDVAPFADGDTASESDRLCGLGARRIDIGQGEVSWEVLADPEGNEFCVLSPR</sequence>
<gene>
    <name evidence="2" type="ORF">FB470_003966</name>
</gene>
<evidence type="ECO:0000313" key="3">
    <source>
        <dbReference type="Proteomes" id="UP001229651"/>
    </source>
</evidence>
<dbReference type="InterPro" id="IPR041581">
    <property type="entry name" value="Glyoxalase_6"/>
</dbReference>
<dbReference type="PROSITE" id="PS51819">
    <property type="entry name" value="VOC"/>
    <property type="match status" value="1"/>
</dbReference>
<accession>A0ABU0EYV5</accession>
<feature type="domain" description="VOC" evidence="1">
    <location>
        <begin position="4"/>
        <end position="119"/>
    </location>
</feature>
<evidence type="ECO:0000313" key="2">
    <source>
        <dbReference type="EMBL" id="MDQ0379972.1"/>
    </source>
</evidence>
<name>A0ABU0EYV5_9PSEU</name>
<comment type="caution">
    <text evidence="2">The sequence shown here is derived from an EMBL/GenBank/DDBJ whole genome shotgun (WGS) entry which is preliminary data.</text>
</comment>
<dbReference type="RefSeq" id="WP_306993613.1">
    <property type="nucleotide sequence ID" value="NZ_JAUSUT010000001.1"/>
</dbReference>
<organism evidence="2 3">
    <name type="scientific">Amycolatopsis thermophila</name>
    <dbReference type="NCBI Taxonomy" id="206084"/>
    <lineage>
        <taxon>Bacteria</taxon>
        <taxon>Bacillati</taxon>
        <taxon>Actinomycetota</taxon>
        <taxon>Actinomycetes</taxon>
        <taxon>Pseudonocardiales</taxon>
        <taxon>Pseudonocardiaceae</taxon>
        <taxon>Amycolatopsis</taxon>
    </lineage>
</organism>
<dbReference type="Pfam" id="PF18029">
    <property type="entry name" value="Glyoxalase_6"/>
    <property type="match status" value="2"/>
</dbReference>
<dbReference type="InterPro" id="IPR037523">
    <property type="entry name" value="VOC_core"/>
</dbReference>
<dbReference type="GO" id="GO:0016829">
    <property type="term" value="F:lyase activity"/>
    <property type="evidence" value="ECO:0007669"/>
    <property type="project" value="UniProtKB-KW"/>
</dbReference>
<dbReference type="EMBL" id="JAUSUT010000001">
    <property type="protein sequence ID" value="MDQ0379972.1"/>
    <property type="molecule type" value="Genomic_DNA"/>
</dbReference>
<dbReference type="InterPro" id="IPR029068">
    <property type="entry name" value="Glyas_Bleomycin-R_OHBP_Dase"/>
</dbReference>
<keyword evidence="3" id="KW-1185">Reference proteome</keyword>
<dbReference type="PANTHER" id="PTHR35908:SF1">
    <property type="entry name" value="CONSERVED PROTEIN"/>
    <property type="match status" value="1"/>
</dbReference>
<dbReference type="SUPFAM" id="SSF54593">
    <property type="entry name" value="Glyoxalase/Bleomycin resistance protein/Dihydroxybiphenyl dioxygenase"/>
    <property type="match status" value="2"/>
</dbReference>
<dbReference type="Proteomes" id="UP001229651">
    <property type="component" value="Unassembled WGS sequence"/>
</dbReference>
<reference evidence="2 3" key="1">
    <citation type="submission" date="2023-07" db="EMBL/GenBank/DDBJ databases">
        <title>Sequencing the genomes of 1000 actinobacteria strains.</title>
        <authorList>
            <person name="Klenk H.-P."/>
        </authorList>
    </citation>
    <scope>NUCLEOTIDE SEQUENCE [LARGE SCALE GENOMIC DNA]</scope>
    <source>
        <strain evidence="2 3">DSM 45805</strain>
    </source>
</reference>
<keyword evidence="2" id="KW-0456">Lyase</keyword>
<evidence type="ECO:0000259" key="1">
    <source>
        <dbReference type="PROSITE" id="PS51819"/>
    </source>
</evidence>
<dbReference type="Gene3D" id="3.10.180.10">
    <property type="entry name" value="2,3-Dihydroxybiphenyl 1,2-Dioxygenase, domain 1"/>
    <property type="match status" value="2"/>
</dbReference>
<dbReference type="PANTHER" id="PTHR35908">
    <property type="entry name" value="HYPOTHETICAL FUSION PROTEIN"/>
    <property type="match status" value="1"/>
</dbReference>
<dbReference type="CDD" id="cd06587">
    <property type="entry name" value="VOC"/>
    <property type="match status" value="2"/>
</dbReference>